<dbReference type="Proteomes" id="UP001596368">
    <property type="component" value="Unassembled WGS sequence"/>
</dbReference>
<evidence type="ECO:0000256" key="1">
    <source>
        <dbReference type="SAM" id="MobiDB-lite"/>
    </source>
</evidence>
<proteinExistence type="predicted"/>
<feature type="compositionally biased region" description="Gly residues" evidence="1">
    <location>
        <begin position="296"/>
        <end position="309"/>
    </location>
</feature>
<evidence type="ECO:0000256" key="2">
    <source>
        <dbReference type="SAM" id="Phobius"/>
    </source>
</evidence>
<dbReference type="EMBL" id="JBHSZG010000001">
    <property type="protein sequence ID" value="MFC7135985.1"/>
    <property type="molecule type" value="Genomic_DNA"/>
</dbReference>
<comment type="caution">
    <text evidence="3">The sequence shown here is derived from an EMBL/GenBank/DDBJ whole genome shotgun (WGS) entry which is preliminary data.</text>
</comment>
<organism evidence="3 4">
    <name type="scientific">Halobaculum litoreum</name>
    <dbReference type="NCBI Taxonomy" id="3031998"/>
    <lineage>
        <taxon>Archaea</taxon>
        <taxon>Methanobacteriati</taxon>
        <taxon>Methanobacteriota</taxon>
        <taxon>Stenosarchaea group</taxon>
        <taxon>Halobacteria</taxon>
        <taxon>Halobacteriales</taxon>
        <taxon>Haloferacaceae</taxon>
        <taxon>Halobaculum</taxon>
    </lineage>
</organism>
<sequence length="309" mass="31378">MTAVGVTLVTDAPTVAPVETEAAVGDLAAGEMVVFALPIEVTENAAAGTRQLAYRVAYTDDDGDRRRSDRLTTDVRVAPARDAVVVKPASPAVTAGDSGVVELTVTNNRGVTITDVQAKAFADDPLSIDDDQAFVASLAPGESATIQFTVSAAGGASEKAYRMSVDFLYTLPDGDSELSDPVNVGVRVEQPPPQQLPDWLVPVLVGFVILIAAALLLRRRLGGRTTPAPREDVPPAAGDGGVDTPGPLSVEDGGVDEDPESAAAEVDAPKEPDWFVGDGDAAGDDGGSTDRDEGGGGDGSGGGGASAGR</sequence>
<accession>A0ABD5XSF0</accession>
<evidence type="ECO:0000313" key="3">
    <source>
        <dbReference type="EMBL" id="MFC7135985.1"/>
    </source>
</evidence>
<dbReference type="PANTHER" id="PTHR35902:SF3">
    <property type="entry name" value="NPCBM-ASSOCIATED, NEW3 DOMAIN OF ALPHA-GALACTOSIDASE"/>
    <property type="match status" value="1"/>
</dbReference>
<dbReference type="PANTHER" id="PTHR35902">
    <property type="entry name" value="S-LAYER DOMAIN-LIKE PROTEIN-RELATED"/>
    <property type="match status" value="1"/>
</dbReference>
<name>A0ABD5XSF0_9EURY</name>
<feature type="region of interest" description="Disordered" evidence="1">
    <location>
        <begin position="224"/>
        <end position="309"/>
    </location>
</feature>
<protein>
    <submittedName>
        <fullName evidence="3">COG1361 S-layer family protein</fullName>
    </submittedName>
</protein>
<dbReference type="Gene3D" id="2.60.40.10">
    <property type="entry name" value="Immunoglobulins"/>
    <property type="match status" value="1"/>
</dbReference>
<keyword evidence="4" id="KW-1185">Reference proteome</keyword>
<reference evidence="3 4" key="1">
    <citation type="journal article" date="2019" name="Int. J. Syst. Evol. Microbiol.">
        <title>The Global Catalogue of Microorganisms (GCM) 10K type strain sequencing project: providing services to taxonomists for standard genome sequencing and annotation.</title>
        <authorList>
            <consortium name="The Broad Institute Genomics Platform"/>
            <consortium name="The Broad Institute Genome Sequencing Center for Infectious Disease"/>
            <person name="Wu L."/>
            <person name="Ma J."/>
        </authorList>
    </citation>
    <scope>NUCLEOTIDE SEQUENCE [LARGE SCALE GENOMIC DNA]</scope>
    <source>
        <strain evidence="3 4">DT92</strain>
    </source>
</reference>
<keyword evidence="2" id="KW-0472">Membrane</keyword>
<dbReference type="GeneID" id="81122576"/>
<dbReference type="InterPro" id="IPR013783">
    <property type="entry name" value="Ig-like_fold"/>
</dbReference>
<feature type="transmembrane region" description="Helical" evidence="2">
    <location>
        <begin position="199"/>
        <end position="217"/>
    </location>
</feature>
<keyword evidence="2" id="KW-1133">Transmembrane helix</keyword>
<evidence type="ECO:0000313" key="4">
    <source>
        <dbReference type="Proteomes" id="UP001596368"/>
    </source>
</evidence>
<dbReference type="RefSeq" id="WP_284012554.1">
    <property type="nucleotide sequence ID" value="NZ_CP126156.1"/>
</dbReference>
<gene>
    <name evidence="3" type="ORF">ACFQRB_04295</name>
</gene>
<keyword evidence="2" id="KW-0812">Transmembrane</keyword>
<dbReference type="AlphaFoldDB" id="A0ABD5XSF0"/>